<dbReference type="RefSeq" id="WP_158322426.1">
    <property type="nucleotide sequence ID" value="NZ_BORB01000044.1"/>
</dbReference>
<dbReference type="Proteomes" id="UP000679950">
    <property type="component" value="Unassembled WGS sequence"/>
</dbReference>
<gene>
    <name evidence="1" type="ORF">J8TS2_37210</name>
</gene>
<proteinExistence type="predicted"/>
<dbReference type="EMBL" id="BORB01000044">
    <property type="protein sequence ID" value="GIN59402.1"/>
    <property type="molecule type" value="Genomic_DNA"/>
</dbReference>
<accession>A0ABQ4KQ08</accession>
<comment type="caution">
    <text evidence="1">The sequence shown here is derived from an EMBL/GenBank/DDBJ whole genome shotgun (WGS) entry which is preliminary data.</text>
</comment>
<evidence type="ECO:0000313" key="1">
    <source>
        <dbReference type="EMBL" id="GIN59402.1"/>
    </source>
</evidence>
<sequence>MLKDQTLKTVVDISNFLCIDEPSLVGLQKNLPYAPIIHFKDFYIRSYYKNPGEGEWFNTTKGNYLRVSILGHGDIEIREV</sequence>
<keyword evidence="2" id="KW-1185">Reference proteome</keyword>
<reference evidence="1 2" key="1">
    <citation type="submission" date="2021-03" db="EMBL/GenBank/DDBJ databases">
        <title>Antimicrobial resistance genes in bacteria isolated from Japanese honey, and their potential for conferring macrolide and lincosamide resistance in the American foulbrood pathogen Paenibacillus larvae.</title>
        <authorList>
            <person name="Okamoto M."/>
            <person name="Kumagai M."/>
            <person name="Kanamori H."/>
            <person name="Takamatsu D."/>
        </authorList>
    </citation>
    <scope>NUCLEOTIDE SEQUENCE [LARGE SCALE GENOMIC DNA]</scope>
    <source>
        <strain evidence="1 2">J8TS2</strain>
    </source>
</reference>
<evidence type="ECO:0000313" key="2">
    <source>
        <dbReference type="Proteomes" id="UP000679950"/>
    </source>
</evidence>
<name>A0ABQ4KQ08_9BACI</name>
<protein>
    <submittedName>
        <fullName evidence="1">Uncharacterized protein</fullName>
    </submittedName>
</protein>
<dbReference type="Gene3D" id="3.20.20.150">
    <property type="entry name" value="Divalent-metal-dependent TIM barrel enzymes"/>
    <property type="match status" value="1"/>
</dbReference>
<organism evidence="1 2">
    <name type="scientific">Lederbergia ruris</name>
    <dbReference type="NCBI Taxonomy" id="217495"/>
    <lineage>
        <taxon>Bacteria</taxon>
        <taxon>Bacillati</taxon>
        <taxon>Bacillota</taxon>
        <taxon>Bacilli</taxon>
        <taxon>Bacillales</taxon>
        <taxon>Bacillaceae</taxon>
        <taxon>Lederbergia</taxon>
    </lineage>
</organism>